<evidence type="ECO:0000313" key="2">
    <source>
        <dbReference type="EMBL" id="QDP41090.1"/>
    </source>
</evidence>
<feature type="transmembrane region" description="Helical" evidence="1">
    <location>
        <begin position="9"/>
        <end position="27"/>
    </location>
</feature>
<dbReference type="Proteomes" id="UP000315215">
    <property type="component" value="Chromosome"/>
</dbReference>
<protein>
    <submittedName>
        <fullName evidence="2">Uncharacterized protein</fullName>
    </submittedName>
</protein>
<gene>
    <name evidence="2" type="ORF">FN924_13345</name>
</gene>
<evidence type="ECO:0000256" key="1">
    <source>
        <dbReference type="SAM" id="Phobius"/>
    </source>
</evidence>
<keyword evidence="1" id="KW-0472">Membrane</keyword>
<proteinExistence type="predicted"/>
<dbReference type="EMBL" id="CP041666">
    <property type="protein sequence ID" value="QDP41090.1"/>
    <property type="molecule type" value="Genomic_DNA"/>
</dbReference>
<keyword evidence="1" id="KW-0812">Transmembrane</keyword>
<name>A0A516KI69_9BACI</name>
<keyword evidence="1" id="KW-1133">Transmembrane helix</keyword>
<evidence type="ECO:0000313" key="3">
    <source>
        <dbReference type="Proteomes" id="UP000315215"/>
    </source>
</evidence>
<dbReference type="KEGG" id="aqt:FN924_13345"/>
<keyword evidence="3" id="KW-1185">Reference proteome</keyword>
<accession>A0A516KI69</accession>
<dbReference type="AlphaFoldDB" id="A0A516KI69"/>
<reference evidence="2 3" key="1">
    <citation type="submission" date="2019-07" db="EMBL/GenBank/DDBJ databases">
        <authorList>
            <person name="Li J."/>
        </authorList>
    </citation>
    <scope>NUCLEOTIDE SEQUENCE [LARGE SCALE GENOMIC DNA]</scope>
    <source>
        <strain evidence="2 3">TKL69</strain>
    </source>
</reference>
<sequence length="168" mass="20251">MIFIRKKNIAYGLFVIGFTLFTLYTDFKRDKEELELREETLELASEWIEAALDYIHRYEQKKDVKLLYNAMVEVKKIKDFVILYQIDDENIGKQKLEPIFESYLVRMDRVVDPIREDGEFSPFTNEWMEINAIQDDLEYVQFKLEKEDLANYSSKEFKAYIKDIQSNR</sequence>
<organism evidence="2 3">
    <name type="scientific">Radiobacillus deserti</name>
    <dbReference type="NCBI Taxonomy" id="2594883"/>
    <lineage>
        <taxon>Bacteria</taxon>
        <taxon>Bacillati</taxon>
        <taxon>Bacillota</taxon>
        <taxon>Bacilli</taxon>
        <taxon>Bacillales</taxon>
        <taxon>Bacillaceae</taxon>
        <taxon>Radiobacillus</taxon>
    </lineage>
</organism>
<dbReference type="RefSeq" id="WP_143895283.1">
    <property type="nucleotide sequence ID" value="NZ_CP041666.1"/>
</dbReference>